<protein>
    <submittedName>
        <fullName evidence="1">Thiamine biosynthesis protein ThiS</fullName>
    </submittedName>
</protein>
<dbReference type="SUPFAM" id="SSF54285">
    <property type="entry name" value="MoaD/ThiS"/>
    <property type="match status" value="1"/>
</dbReference>
<dbReference type="InterPro" id="IPR016155">
    <property type="entry name" value="Mopterin_synth/thiamin_S_b"/>
</dbReference>
<reference evidence="1 2" key="1">
    <citation type="submission" date="2011-08" db="EMBL/GenBank/DDBJ databases">
        <title>The Genome Sequence of Alistipes indistinctus YIT 12060.</title>
        <authorList>
            <consortium name="The Broad Institute Genome Sequencing Platform"/>
            <person name="Earl A."/>
            <person name="Ward D."/>
            <person name="Feldgarden M."/>
            <person name="Gevers D."/>
            <person name="Morotomi M."/>
            <person name="Young S.K."/>
            <person name="Zeng Q."/>
            <person name="Gargeya S."/>
            <person name="Fitzgerald M."/>
            <person name="Haas B."/>
            <person name="Abouelleil A."/>
            <person name="Alvarado L."/>
            <person name="Arachchi H.M."/>
            <person name="Berlin A."/>
            <person name="Brown A."/>
            <person name="Chapman S.B."/>
            <person name="Chen Z."/>
            <person name="Dunbar C."/>
            <person name="Freedman E."/>
            <person name="Gearin G."/>
            <person name="Gellesch M."/>
            <person name="Goldberg J."/>
            <person name="Griggs A."/>
            <person name="Gujja S."/>
            <person name="Heiman D."/>
            <person name="Howarth C."/>
            <person name="Larson L."/>
            <person name="Lui A."/>
            <person name="MacDonald P.J.P."/>
            <person name="Montmayeur A."/>
            <person name="Murphy C."/>
            <person name="Neiman D."/>
            <person name="Pearson M."/>
            <person name="Priest M."/>
            <person name="Roberts A."/>
            <person name="Saif S."/>
            <person name="Shea T."/>
            <person name="Shenoy N."/>
            <person name="Sisk P."/>
            <person name="Stolte C."/>
            <person name="Sykes S."/>
            <person name="Wortman J."/>
            <person name="Nusbaum C."/>
            <person name="Birren B."/>
        </authorList>
    </citation>
    <scope>NUCLEOTIDE SEQUENCE [LARGE SCALE GENOMIC DNA]</scope>
    <source>
        <strain evidence="1 2">YIT 12060</strain>
    </source>
</reference>
<dbReference type="NCBIfam" id="TIGR01683">
    <property type="entry name" value="thiS"/>
    <property type="match status" value="1"/>
</dbReference>
<dbReference type="InterPro" id="IPR003749">
    <property type="entry name" value="ThiS/MoaD-like"/>
</dbReference>
<dbReference type="PATRIC" id="fig|742725.3.peg.137"/>
<dbReference type="EMBL" id="ADLD01000003">
    <property type="protein sequence ID" value="EHB93351.1"/>
    <property type="molecule type" value="Genomic_DNA"/>
</dbReference>
<dbReference type="RefSeq" id="WP_009132928.1">
    <property type="nucleotide sequence ID" value="NZ_CP102250.1"/>
</dbReference>
<proteinExistence type="predicted"/>
<dbReference type="AlphaFoldDB" id="G5H5B2"/>
<name>G5H5B2_9BACT</name>
<evidence type="ECO:0000313" key="1">
    <source>
        <dbReference type="EMBL" id="EHB93351.1"/>
    </source>
</evidence>
<dbReference type="Gene3D" id="3.10.20.30">
    <property type="match status" value="1"/>
</dbReference>
<sequence length="65" mass="6759">MEIMFNGTPTHTQAATLAELLEEQGIATPGTAVAVDGKVVRRTEWNAAPLHDGASVTVIRATQGG</sequence>
<dbReference type="HOGENOM" id="CLU_174611_2_1_10"/>
<evidence type="ECO:0000313" key="2">
    <source>
        <dbReference type="Proteomes" id="UP000006008"/>
    </source>
</evidence>
<keyword evidence="2" id="KW-1185">Reference proteome</keyword>
<dbReference type="OrthoDB" id="1525151at2"/>
<dbReference type="CDD" id="cd00565">
    <property type="entry name" value="Ubl_ThiS"/>
    <property type="match status" value="1"/>
</dbReference>
<dbReference type="STRING" id="742725.HMPREF9450_00122"/>
<gene>
    <name evidence="1" type="ORF">HMPREF9450_00122</name>
</gene>
<dbReference type="GeneID" id="92816548"/>
<dbReference type="InterPro" id="IPR010035">
    <property type="entry name" value="Thi_S"/>
</dbReference>
<dbReference type="Proteomes" id="UP000006008">
    <property type="component" value="Unassembled WGS sequence"/>
</dbReference>
<organism evidence="1 2">
    <name type="scientific">Alistipes indistinctus YIT 12060</name>
    <dbReference type="NCBI Taxonomy" id="742725"/>
    <lineage>
        <taxon>Bacteria</taxon>
        <taxon>Pseudomonadati</taxon>
        <taxon>Bacteroidota</taxon>
        <taxon>Bacteroidia</taxon>
        <taxon>Bacteroidales</taxon>
        <taxon>Rikenellaceae</taxon>
        <taxon>Alistipes</taxon>
    </lineage>
</organism>
<dbReference type="Pfam" id="PF02597">
    <property type="entry name" value="ThiS"/>
    <property type="match status" value="1"/>
</dbReference>
<comment type="caution">
    <text evidence="1">The sequence shown here is derived from an EMBL/GenBank/DDBJ whole genome shotgun (WGS) entry which is preliminary data.</text>
</comment>
<dbReference type="InterPro" id="IPR012675">
    <property type="entry name" value="Beta-grasp_dom_sf"/>
</dbReference>
<dbReference type="PANTHER" id="PTHR34472:SF1">
    <property type="entry name" value="SULFUR CARRIER PROTEIN THIS"/>
    <property type="match status" value="1"/>
</dbReference>
<dbReference type="PANTHER" id="PTHR34472">
    <property type="entry name" value="SULFUR CARRIER PROTEIN THIS"/>
    <property type="match status" value="1"/>
</dbReference>
<accession>G5H5B2</accession>